<dbReference type="AlphaFoldDB" id="A0A9X2D807"/>
<protein>
    <submittedName>
        <fullName evidence="1">Uncharacterized protein</fullName>
    </submittedName>
</protein>
<dbReference type="EMBL" id="JAMOIL010000013">
    <property type="protein sequence ID" value="MCM0621045.1"/>
    <property type="molecule type" value="Genomic_DNA"/>
</dbReference>
<name>A0A9X2D807_9ACTN</name>
<dbReference type="RefSeq" id="WP_250827534.1">
    <property type="nucleotide sequence ID" value="NZ_JAMOIL010000013.1"/>
</dbReference>
<comment type="caution">
    <text evidence="1">The sequence shown here is derived from an EMBL/GenBank/DDBJ whole genome shotgun (WGS) entry which is preliminary data.</text>
</comment>
<dbReference type="Proteomes" id="UP001139485">
    <property type="component" value="Unassembled WGS sequence"/>
</dbReference>
<keyword evidence="2" id="KW-1185">Reference proteome</keyword>
<organism evidence="1 2">
    <name type="scientific">Nocardioides bruguierae</name>
    <dbReference type="NCBI Taxonomy" id="2945102"/>
    <lineage>
        <taxon>Bacteria</taxon>
        <taxon>Bacillati</taxon>
        <taxon>Actinomycetota</taxon>
        <taxon>Actinomycetes</taxon>
        <taxon>Propionibacteriales</taxon>
        <taxon>Nocardioidaceae</taxon>
        <taxon>Nocardioides</taxon>
    </lineage>
</organism>
<reference evidence="1" key="1">
    <citation type="submission" date="2022-05" db="EMBL/GenBank/DDBJ databases">
        <authorList>
            <person name="Tuo L."/>
        </authorList>
    </citation>
    <scope>NUCLEOTIDE SEQUENCE</scope>
    <source>
        <strain evidence="1">BSK12Z-4</strain>
    </source>
</reference>
<evidence type="ECO:0000313" key="1">
    <source>
        <dbReference type="EMBL" id="MCM0621045.1"/>
    </source>
</evidence>
<proteinExistence type="predicted"/>
<accession>A0A9X2D807</accession>
<gene>
    <name evidence="1" type="ORF">M8330_12165</name>
</gene>
<evidence type="ECO:0000313" key="2">
    <source>
        <dbReference type="Proteomes" id="UP001139485"/>
    </source>
</evidence>
<sequence>MRAAPGAVPPSPTAVVRLLAVADAAVLVVPRPDGGGLDLPTARVEGQDATGALRGLLAEHGVGVAEPVPVGWVRNHVPDPPVDYPWPSPEAFFVVHRVDLASRSGGTWLPLGEAAEALGHRHWWPLVGG</sequence>